<evidence type="ECO:0000313" key="2">
    <source>
        <dbReference type="EMBL" id="CAD9827068.1"/>
    </source>
</evidence>
<proteinExistence type="predicted"/>
<reference evidence="2" key="1">
    <citation type="submission" date="2021-01" db="EMBL/GenBank/DDBJ databases">
        <authorList>
            <person name="Corre E."/>
            <person name="Pelletier E."/>
            <person name="Niang G."/>
            <person name="Scheremetjew M."/>
            <person name="Finn R."/>
            <person name="Kale V."/>
            <person name="Holt S."/>
            <person name="Cochrane G."/>
            <person name="Meng A."/>
            <person name="Brown T."/>
            <person name="Cohen L."/>
        </authorList>
    </citation>
    <scope>NUCLEOTIDE SEQUENCE</scope>
    <source>
        <strain evidence="2">CCMP2084</strain>
    </source>
</reference>
<organism evidence="2">
    <name type="scientific">Attheya septentrionalis</name>
    <dbReference type="NCBI Taxonomy" id="420275"/>
    <lineage>
        <taxon>Eukaryota</taxon>
        <taxon>Sar</taxon>
        <taxon>Stramenopiles</taxon>
        <taxon>Ochrophyta</taxon>
        <taxon>Bacillariophyta</taxon>
        <taxon>Coscinodiscophyceae</taxon>
        <taxon>Chaetocerotophycidae</taxon>
        <taxon>Chaetocerotales</taxon>
        <taxon>Attheyaceae</taxon>
        <taxon>Attheya</taxon>
    </lineage>
</organism>
<sequence length="215" mass="22600">MPTMSKSTPVDMALPRPQIPKDTSDPISSGAPESLADEFGLVGMEDQSGLAPFSLLPAAIGYNSSTVSNPSLRAMAIPLPQIPNNKSDNISSDAPESLAGEFGMVAMEDRSGLAPSSLQRTATRYSSSSECHGGPPNMPHNSTWFFGTSHLYWSLLRDPMPPTIAAVPQFVSGAQTYTPTDPNVVLSFSGGGGDGGSKGVLSSSHGWQNWCWRAA</sequence>
<protein>
    <submittedName>
        <fullName evidence="2">Uncharacterized protein</fullName>
    </submittedName>
</protein>
<dbReference type="EMBL" id="HBHQ01027891">
    <property type="protein sequence ID" value="CAD9827068.1"/>
    <property type="molecule type" value="Transcribed_RNA"/>
</dbReference>
<dbReference type="AlphaFoldDB" id="A0A7S2XSQ2"/>
<gene>
    <name evidence="2" type="ORF">ASEP1449_LOCUS18902</name>
</gene>
<accession>A0A7S2XSQ2</accession>
<feature type="region of interest" description="Disordered" evidence="1">
    <location>
        <begin position="1"/>
        <end position="34"/>
    </location>
</feature>
<evidence type="ECO:0000256" key="1">
    <source>
        <dbReference type="SAM" id="MobiDB-lite"/>
    </source>
</evidence>
<name>A0A7S2XSQ2_9STRA</name>